<evidence type="ECO:0000313" key="3">
    <source>
        <dbReference type="Proteomes" id="UP001154282"/>
    </source>
</evidence>
<name>A0AAV0HBG7_9ROSI</name>
<comment type="caution">
    <text evidence="2">The sequence shown here is derived from an EMBL/GenBank/DDBJ whole genome shotgun (WGS) entry which is preliminary data.</text>
</comment>
<reference evidence="2" key="1">
    <citation type="submission" date="2022-08" db="EMBL/GenBank/DDBJ databases">
        <authorList>
            <person name="Gutierrez-Valencia J."/>
        </authorList>
    </citation>
    <scope>NUCLEOTIDE SEQUENCE</scope>
</reference>
<accession>A0AAV0HBG7</accession>
<dbReference type="Proteomes" id="UP001154282">
    <property type="component" value="Unassembled WGS sequence"/>
</dbReference>
<gene>
    <name evidence="1" type="ORF">LITE_LOCUS3616</name>
    <name evidence="2" type="ORF">LITE_LOCUS3631</name>
</gene>
<evidence type="ECO:0000313" key="2">
    <source>
        <dbReference type="EMBL" id="CAI0382636.1"/>
    </source>
</evidence>
<proteinExistence type="predicted"/>
<dbReference type="EMBL" id="CAMGYJ010000002">
    <property type="protein sequence ID" value="CAI0382583.1"/>
    <property type="molecule type" value="Genomic_DNA"/>
</dbReference>
<dbReference type="AlphaFoldDB" id="A0AAV0HBG7"/>
<keyword evidence="3" id="KW-1185">Reference proteome</keyword>
<evidence type="ECO:0000313" key="1">
    <source>
        <dbReference type="EMBL" id="CAI0382583.1"/>
    </source>
</evidence>
<organism evidence="2 3">
    <name type="scientific">Linum tenue</name>
    <dbReference type="NCBI Taxonomy" id="586396"/>
    <lineage>
        <taxon>Eukaryota</taxon>
        <taxon>Viridiplantae</taxon>
        <taxon>Streptophyta</taxon>
        <taxon>Embryophyta</taxon>
        <taxon>Tracheophyta</taxon>
        <taxon>Spermatophyta</taxon>
        <taxon>Magnoliopsida</taxon>
        <taxon>eudicotyledons</taxon>
        <taxon>Gunneridae</taxon>
        <taxon>Pentapetalae</taxon>
        <taxon>rosids</taxon>
        <taxon>fabids</taxon>
        <taxon>Malpighiales</taxon>
        <taxon>Linaceae</taxon>
        <taxon>Linum</taxon>
    </lineage>
</organism>
<sequence length="257" mass="27934">MVRTSGIRSAALHEEWAQFHAGLQFNPNCATAICGKLSDADVARVGANQIRVVEEMKIFVNKINGKETMPNGDYHLCEVLTQQSGSDGKETVCCGDHHLDEALSICSEAGRRMSSKLELSQRKEKTGMGMLLLGKRRQVGLAAGDCAGEIEKVGMLLRKRPQSGLLQSEIAAEWRRKLGRQSTLAETADEGAAEVVLFSVGLDEAPLPLLLGSSSGGRDMLLLGGGNDRRSWPLFFNGGLERAMVVENAVRWKRGIR</sequence>
<dbReference type="EMBL" id="CAMGYJ010000002">
    <property type="protein sequence ID" value="CAI0382636.1"/>
    <property type="molecule type" value="Genomic_DNA"/>
</dbReference>
<protein>
    <submittedName>
        <fullName evidence="2">Uncharacterized protein</fullName>
    </submittedName>
</protein>